<sequence>MADGSVQPEFPWPAWMRRARLVPEKPPAPRKTPEAPANADSELSNWCREKATELALPELSAKVCVVWNPRMRTTAGRAWWPTGKIELNPKLRDFSTDEVWQTLKHELAHLIAYQRSGRRKIQPHGIEWQKACADLGIAGESVRHSLPLKGRRMERKLAYACPVCRSVVRRVRPPKRAIACYQCCREHNGGRFHERFELIKVPGDSA</sequence>
<organism evidence="2 3">
    <name type="scientific">Luteolibacter algae</name>
    <dbReference type="NCBI Taxonomy" id="454151"/>
    <lineage>
        <taxon>Bacteria</taxon>
        <taxon>Pseudomonadati</taxon>
        <taxon>Verrucomicrobiota</taxon>
        <taxon>Verrucomicrobiia</taxon>
        <taxon>Verrucomicrobiales</taxon>
        <taxon>Verrucomicrobiaceae</taxon>
        <taxon>Luteolibacter</taxon>
    </lineage>
</organism>
<keyword evidence="3" id="KW-1185">Reference proteome</keyword>
<evidence type="ECO:0000259" key="1">
    <source>
        <dbReference type="SMART" id="SM00731"/>
    </source>
</evidence>
<reference evidence="3" key="1">
    <citation type="journal article" date="2019" name="Int. J. Syst. Evol. Microbiol.">
        <title>The Global Catalogue of Microorganisms (GCM) 10K type strain sequencing project: providing services to taxonomists for standard genome sequencing and annotation.</title>
        <authorList>
            <consortium name="The Broad Institute Genomics Platform"/>
            <consortium name="The Broad Institute Genome Sequencing Center for Infectious Disease"/>
            <person name="Wu L."/>
            <person name="Ma J."/>
        </authorList>
    </citation>
    <scope>NUCLEOTIDE SEQUENCE [LARGE SCALE GENOMIC DNA]</scope>
    <source>
        <strain evidence="3">CGMCC 4.7106</strain>
    </source>
</reference>
<name>A0ABW5D4W9_9BACT</name>
<evidence type="ECO:0000313" key="2">
    <source>
        <dbReference type="EMBL" id="MFD2255769.1"/>
    </source>
</evidence>
<comment type="caution">
    <text evidence="2">The sequence shown here is derived from an EMBL/GenBank/DDBJ whole genome shotgun (WGS) entry which is preliminary data.</text>
</comment>
<evidence type="ECO:0000313" key="3">
    <source>
        <dbReference type="Proteomes" id="UP001597375"/>
    </source>
</evidence>
<dbReference type="PANTHER" id="PTHR38773">
    <property type="entry name" value="PROTEIN SPRT"/>
    <property type="match status" value="1"/>
</dbReference>
<dbReference type="InterPro" id="IPR006640">
    <property type="entry name" value="SprT-like_domain"/>
</dbReference>
<feature type="domain" description="SprT-like" evidence="1">
    <location>
        <begin position="48"/>
        <end position="201"/>
    </location>
</feature>
<dbReference type="RefSeq" id="WP_386818424.1">
    <property type="nucleotide sequence ID" value="NZ_JBHUIT010000002.1"/>
</dbReference>
<dbReference type="EMBL" id="JBHUIT010000002">
    <property type="protein sequence ID" value="MFD2255769.1"/>
    <property type="molecule type" value="Genomic_DNA"/>
</dbReference>
<dbReference type="PANTHER" id="PTHR38773:SF1">
    <property type="entry name" value="PROTEIN SPRT"/>
    <property type="match status" value="1"/>
</dbReference>
<dbReference type="Pfam" id="PF10263">
    <property type="entry name" value="SprT-like"/>
    <property type="match status" value="1"/>
</dbReference>
<protein>
    <submittedName>
        <fullName evidence="2">SprT-like domain-containing protein</fullName>
    </submittedName>
</protein>
<dbReference type="SMART" id="SM00731">
    <property type="entry name" value="SprT"/>
    <property type="match status" value="1"/>
</dbReference>
<accession>A0ABW5D4W9</accession>
<dbReference type="Proteomes" id="UP001597375">
    <property type="component" value="Unassembled WGS sequence"/>
</dbReference>
<gene>
    <name evidence="2" type="ORF">ACFSSA_03690</name>
</gene>
<proteinExistence type="predicted"/>